<dbReference type="Proteomes" id="UP000276770">
    <property type="component" value="Unassembled WGS sequence"/>
</dbReference>
<gene>
    <name evidence="2" type="ORF">D9X91_17565</name>
</gene>
<protein>
    <submittedName>
        <fullName evidence="2">Uncharacterized protein</fullName>
    </submittedName>
</protein>
<evidence type="ECO:0000313" key="2">
    <source>
        <dbReference type="EMBL" id="RLQ93507.1"/>
    </source>
</evidence>
<evidence type="ECO:0000313" key="3">
    <source>
        <dbReference type="Proteomes" id="UP000276770"/>
    </source>
</evidence>
<feature type="compositionally biased region" description="Polar residues" evidence="1">
    <location>
        <begin position="45"/>
        <end position="61"/>
    </location>
</feature>
<dbReference type="EMBL" id="RCVZ01000014">
    <property type="protein sequence ID" value="RLQ93507.1"/>
    <property type="molecule type" value="Genomic_DNA"/>
</dbReference>
<organism evidence="2 3">
    <name type="scientific">Falsibacillus albus</name>
    <dbReference type="NCBI Taxonomy" id="2478915"/>
    <lineage>
        <taxon>Bacteria</taxon>
        <taxon>Bacillati</taxon>
        <taxon>Bacillota</taxon>
        <taxon>Bacilli</taxon>
        <taxon>Bacillales</taxon>
        <taxon>Bacillaceae</taxon>
        <taxon>Falsibacillus</taxon>
    </lineage>
</organism>
<dbReference type="RefSeq" id="WP_121681958.1">
    <property type="nucleotide sequence ID" value="NZ_RCVZ01000014.1"/>
</dbReference>
<evidence type="ECO:0000256" key="1">
    <source>
        <dbReference type="SAM" id="MobiDB-lite"/>
    </source>
</evidence>
<feature type="region of interest" description="Disordered" evidence="1">
    <location>
        <begin position="45"/>
        <end position="73"/>
    </location>
</feature>
<name>A0A3L7JRM6_9BACI</name>
<dbReference type="AlphaFoldDB" id="A0A3L7JRM6"/>
<reference evidence="2 3" key="1">
    <citation type="submission" date="2018-10" db="EMBL/GenBank/DDBJ databases">
        <title>Falsibacillus sp. genome draft.</title>
        <authorList>
            <person name="Shi S."/>
        </authorList>
    </citation>
    <scope>NUCLEOTIDE SEQUENCE [LARGE SCALE GENOMIC DNA]</scope>
    <source>
        <strain evidence="2 3">GY 10110</strain>
    </source>
</reference>
<comment type="caution">
    <text evidence="2">The sequence shown here is derived from an EMBL/GenBank/DDBJ whole genome shotgun (WGS) entry which is preliminary data.</text>
</comment>
<accession>A0A3L7JRM6</accession>
<proteinExistence type="predicted"/>
<sequence length="73" mass="7950">MGTSLEVMEKVRFVLELSLEVMEKSKLVMDKYGFVMESSTKAMESLSNGSATTQSSINLSISDGGESKIPIKN</sequence>
<keyword evidence="3" id="KW-1185">Reference proteome</keyword>